<protein>
    <submittedName>
        <fullName evidence="2">ChaN family lipoprotein</fullName>
    </submittedName>
</protein>
<proteinExistence type="predicted"/>
<evidence type="ECO:0000259" key="1">
    <source>
        <dbReference type="Pfam" id="PF04187"/>
    </source>
</evidence>
<dbReference type="Proteomes" id="UP001217838">
    <property type="component" value="Unassembled WGS sequence"/>
</dbReference>
<dbReference type="SUPFAM" id="SSF159501">
    <property type="entry name" value="EreA/ChaN-like"/>
    <property type="match status" value="1"/>
</dbReference>
<dbReference type="InterPro" id="IPR007314">
    <property type="entry name" value="Cofac_haem-bd_dom"/>
</dbReference>
<dbReference type="RefSeq" id="WP_272007254.1">
    <property type="nucleotide sequence ID" value="NZ_JAQNDN010000022.1"/>
</dbReference>
<dbReference type="EMBL" id="JAQNDN010000022">
    <property type="protein sequence ID" value="MDC0673766.1"/>
    <property type="molecule type" value="Genomic_DNA"/>
</dbReference>
<accession>A0ABT5BI03</accession>
<keyword evidence="3" id="KW-1185">Reference proteome</keyword>
<evidence type="ECO:0000313" key="3">
    <source>
        <dbReference type="Proteomes" id="UP001217838"/>
    </source>
</evidence>
<reference evidence="2 3" key="1">
    <citation type="submission" date="2022-11" db="EMBL/GenBank/DDBJ databases">
        <title>Minimal conservation of predation-associated metabolite biosynthetic gene clusters underscores biosynthetic potential of Myxococcota including descriptions for ten novel species: Archangium lansinium sp. nov., Myxococcus landrumus sp. nov., Nannocystis bai.</title>
        <authorList>
            <person name="Ahearne A."/>
            <person name="Stevens C."/>
            <person name="Dowd S."/>
        </authorList>
    </citation>
    <scope>NUCLEOTIDE SEQUENCE [LARGE SCALE GENOMIC DNA]</scope>
    <source>
        <strain evidence="2 3">NCELM</strain>
    </source>
</reference>
<dbReference type="CDD" id="cd14727">
    <property type="entry name" value="ChanN-like"/>
    <property type="match status" value="1"/>
</dbReference>
<feature type="domain" description="Haem-binding uptake Tiki superfamily ChaN" evidence="1">
    <location>
        <begin position="51"/>
        <end position="259"/>
    </location>
</feature>
<gene>
    <name evidence="2" type="ORF">POL58_38830</name>
</gene>
<organism evidence="2 3">
    <name type="scientific">Nannocystis radixulma</name>
    <dbReference type="NCBI Taxonomy" id="2995305"/>
    <lineage>
        <taxon>Bacteria</taxon>
        <taxon>Pseudomonadati</taxon>
        <taxon>Myxococcota</taxon>
        <taxon>Polyangia</taxon>
        <taxon>Nannocystales</taxon>
        <taxon>Nannocystaceae</taxon>
        <taxon>Nannocystis</taxon>
    </lineage>
</organism>
<evidence type="ECO:0000313" key="2">
    <source>
        <dbReference type="EMBL" id="MDC0673766.1"/>
    </source>
</evidence>
<comment type="caution">
    <text evidence="2">The sequence shown here is derived from an EMBL/GenBank/DDBJ whole genome shotgun (WGS) entry which is preliminary data.</text>
</comment>
<dbReference type="Gene3D" id="3.40.50.11550">
    <property type="match status" value="1"/>
</dbReference>
<name>A0ABT5BI03_9BACT</name>
<sequence>MSQLSRRGWSGVAIAAVMLAACRGGATQAPAQGWARMFAADGAELSPAQVVAAMAASDVVLIGEQHAHPRGLGLAADLFETLLAGPAGASAALALESLGRDQQAPLDAFLRGEIGEAAFRKKTELEGERKFPPGHQRMVAAARLKGRPVIAANAARALVKRARLEGLEPLRGLGPEEQALIEVPDELTEGTYRAQFVALMGEHAGVDAATLEGFYRAQNVWDATMAGSIARALQVGLGPVVQVVGSFHVDGEGGLVQRVRAVAPQAKVWRLSVVADSAEQLRDEDRGRAEVVAYVGPMPA</sequence>
<keyword evidence="2" id="KW-0449">Lipoprotein</keyword>
<dbReference type="PROSITE" id="PS51257">
    <property type="entry name" value="PROKAR_LIPOPROTEIN"/>
    <property type="match status" value="1"/>
</dbReference>
<dbReference type="Pfam" id="PF04187">
    <property type="entry name" value="Cofac_haem_bdg"/>
    <property type="match status" value="1"/>
</dbReference>